<dbReference type="InterPro" id="IPR035684">
    <property type="entry name" value="ArgRS_core"/>
</dbReference>
<dbReference type="GO" id="GO:0005524">
    <property type="term" value="F:ATP binding"/>
    <property type="evidence" value="ECO:0007669"/>
    <property type="project" value="UniProtKB-KW"/>
</dbReference>
<dbReference type="SUPFAM" id="SSF55190">
    <property type="entry name" value="Arginyl-tRNA synthetase (ArgRS), N-terminal 'additional' domain"/>
    <property type="match status" value="1"/>
</dbReference>
<accession>A0A1F5ZNN0</accession>
<evidence type="ECO:0000256" key="9">
    <source>
        <dbReference type="NCBIfam" id="TIGR00456"/>
    </source>
</evidence>
<proteinExistence type="inferred from homology"/>
<evidence type="ECO:0000256" key="7">
    <source>
        <dbReference type="ARBA" id="ARBA00023146"/>
    </source>
</evidence>
<keyword evidence="3 10" id="KW-0436">Ligase</keyword>
<comment type="catalytic activity">
    <reaction evidence="8">
        <text>tRNA(Arg) + L-arginine + ATP = L-arginyl-tRNA(Arg) + AMP + diphosphate</text>
        <dbReference type="Rhea" id="RHEA:20301"/>
        <dbReference type="Rhea" id="RHEA-COMP:9658"/>
        <dbReference type="Rhea" id="RHEA-COMP:9673"/>
        <dbReference type="ChEBI" id="CHEBI:30616"/>
        <dbReference type="ChEBI" id="CHEBI:32682"/>
        <dbReference type="ChEBI" id="CHEBI:33019"/>
        <dbReference type="ChEBI" id="CHEBI:78442"/>
        <dbReference type="ChEBI" id="CHEBI:78513"/>
        <dbReference type="ChEBI" id="CHEBI:456215"/>
        <dbReference type="EC" id="6.1.1.19"/>
    </reaction>
</comment>
<evidence type="ECO:0000256" key="6">
    <source>
        <dbReference type="ARBA" id="ARBA00022917"/>
    </source>
</evidence>
<feature type="domain" description="DALR anticodon binding" evidence="11">
    <location>
        <begin position="523"/>
        <end position="659"/>
    </location>
</feature>
<evidence type="ECO:0000259" key="11">
    <source>
        <dbReference type="SMART" id="SM00836"/>
    </source>
</evidence>
<evidence type="ECO:0000256" key="5">
    <source>
        <dbReference type="ARBA" id="ARBA00022840"/>
    </source>
</evidence>
<dbReference type="Gene3D" id="1.10.730.10">
    <property type="entry name" value="Isoleucyl-tRNA Synthetase, Domain 1"/>
    <property type="match status" value="1"/>
</dbReference>
<reference evidence="13 14" key="1">
    <citation type="journal article" date="2016" name="Nat. Commun.">
        <title>Thousands of microbial genomes shed light on interconnected biogeochemical processes in an aquifer system.</title>
        <authorList>
            <person name="Anantharaman K."/>
            <person name="Brown C.T."/>
            <person name="Hug L.A."/>
            <person name="Sharon I."/>
            <person name="Castelle C.J."/>
            <person name="Probst A.J."/>
            <person name="Thomas B.C."/>
            <person name="Singh A."/>
            <person name="Wilkins M.J."/>
            <person name="Karaoz U."/>
            <person name="Brodie E.L."/>
            <person name="Williams K.H."/>
            <person name="Hubbard S.S."/>
            <person name="Banfield J.F."/>
        </authorList>
    </citation>
    <scope>NUCLEOTIDE SEQUENCE [LARGE SCALE GENOMIC DNA]</scope>
</reference>
<dbReference type="SUPFAM" id="SSF52374">
    <property type="entry name" value="Nucleotidylyl transferase"/>
    <property type="match status" value="1"/>
</dbReference>
<dbReference type="NCBIfam" id="TIGR00456">
    <property type="entry name" value="argS"/>
    <property type="match status" value="1"/>
</dbReference>
<dbReference type="Pfam" id="PF05746">
    <property type="entry name" value="DALR_1"/>
    <property type="match status" value="1"/>
</dbReference>
<comment type="similarity">
    <text evidence="1 10">Belongs to the class-I aminoacyl-tRNA synthetase family.</text>
</comment>
<evidence type="ECO:0000256" key="1">
    <source>
        <dbReference type="ARBA" id="ARBA00005594"/>
    </source>
</evidence>
<dbReference type="PRINTS" id="PR01038">
    <property type="entry name" value="TRNASYNTHARG"/>
</dbReference>
<gene>
    <name evidence="13" type="ORF">A3D77_03275</name>
</gene>
<organism evidence="13 14">
    <name type="scientific">Candidatus Gottesmanbacteria bacterium RIFCSPHIGHO2_02_FULL_39_11</name>
    <dbReference type="NCBI Taxonomy" id="1798382"/>
    <lineage>
        <taxon>Bacteria</taxon>
        <taxon>Candidatus Gottesmaniibacteriota</taxon>
    </lineage>
</organism>
<dbReference type="Proteomes" id="UP000176923">
    <property type="component" value="Unassembled WGS sequence"/>
</dbReference>
<sequence>MKDSKQNPLTILKSSHSFFEEILRDLIFSSIQKSFPELSAFTKDDVKIEHPLKENYGDYSTSVAMTLIKDLHKSPKEISQHLVNLIKDLIKEHQSISYKSYKDNKKQLKRNIENILENISIAGSGFINFQIKPSFLITYIDSLLGNKSTDVTTCILKGSRIMVEFADPNPYKEFHIGHLRNISLGESYSRLFESLEATVRRANYQGDVGMHVAKSLWGVSKMDSSEEKLITPKLKAEFLGKAYALGAKAFEEDEDSKKEITELNKKIYFQDRSIIDIWKKYREWSLSYFDTIYARLGTRFERFYFESEVSPNGIAIVNSHIKDGTFEQSDGAVVYKGEKKGLHTRVFIAKEGYPTYEGKDLGLAVLKEKEWPFNLSIIMTGNEQEPYFKVMLAALSDIEAKIAQKTIHISFGMVNLKQGKMSSRTGNVITADWLLNEAKKKIREIMKENTRRHAEFISASSSKGDVKGHVQDDILNEKEIETISERLAVAAVKYSMLKVGTQSDIAFDLDESISLEGDSGPYLMYTFARCKSVFRKLEGMSKGKNSVSNFNVLEFENKELLLSSEELGVLRVLYKFTEIVLEATRNFSPNVLCTYLFDLAQKYNGFYHKHSILGIRGQGSGVRDQQEQVKNFRLWLTQRTSEIIQKGLYLLGIETVERM</sequence>
<dbReference type="EMBL" id="MFJL01000032">
    <property type="protein sequence ID" value="OGG13983.1"/>
    <property type="molecule type" value="Genomic_DNA"/>
</dbReference>
<evidence type="ECO:0000256" key="3">
    <source>
        <dbReference type="ARBA" id="ARBA00022598"/>
    </source>
</evidence>
<dbReference type="AlphaFoldDB" id="A0A1F5ZNN0"/>
<dbReference type="PANTHER" id="PTHR11956">
    <property type="entry name" value="ARGINYL-TRNA SYNTHETASE"/>
    <property type="match status" value="1"/>
</dbReference>
<dbReference type="GO" id="GO:0005737">
    <property type="term" value="C:cytoplasm"/>
    <property type="evidence" value="ECO:0007669"/>
    <property type="project" value="UniProtKB-UniRule"/>
</dbReference>
<keyword evidence="5 10" id="KW-0067">ATP-binding</keyword>
<evidence type="ECO:0000256" key="8">
    <source>
        <dbReference type="ARBA" id="ARBA00049339"/>
    </source>
</evidence>
<dbReference type="EC" id="6.1.1.19" evidence="2 9"/>
<evidence type="ECO:0000259" key="12">
    <source>
        <dbReference type="SMART" id="SM01016"/>
    </source>
</evidence>
<evidence type="ECO:0000313" key="14">
    <source>
        <dbReference type="Proteomes" id="UP000176923"/>
    </source>
</evidence>
<evidence type="ECO:0000256" key="10">
    <source>
        <dbReference type="RuleBase" id="RU363038"/>
    </source>
</evidence>
<dbReference type="SMART" id="SM00836">
    <property type="entry name" value="DALR_1"/>
    <property type="match status" value="1"/>
</dbReference>
<comment type="caution">
    <text evidence="13">The sequence shown here is derived from an EMBL/GenBank/DDBJ whole genome shotgun (WGS) entry which is preliminary data.</text>
</comment>
<keyword evidence="4 10" id="KW-0547">Nucleotide-binding</keyword>
<dbReference type="Gene3D" id="3.30.1360.70">
    <property type="entry name" value="Arginyl tRNA synthetase N-terminal domain"/>
    <property type="match status" value="1"/>
</dbReference>
<dbReference type="InterPro" id="IPR014729">
    <property type="entry name" value="Rossmann-like_a/b/a_fold"/>
</dbReference>
<dbReference type="GO" id="GO:0004814">
    <property type="term" value="F:arginine-tRNA ligase activity"/>
    <property type="evidence" value="ECO:0007669"/>
    <property type="project" value="UniProtKB-UniRule"/>
</dbReference>
<feature type="domain" description="Arginyl tRNA synthetase N-terminal" evidence="12">
    <location>
        <begin position="21"/>
        <end position="131"/>
    </location>
</feature>
<dbReference type="InterPro" id="IPR009080">
    <property type="entry name" value="tRNAsynth_Ia_anticodon-bd"/>
</dbReference>
<dbReference type="Gene3D" id="3.40.50.620">
    <property type="entry name" value="HUPs"/>
    <property type="match status" value="1"/>
</dbReference>
<dbReference type="STRING" id="1798382.A3D77_03275"/>
<name>A0A1F5ZNN0_9BACT</name>
<evidence type="ECO:0000256" key="4">
    <source>
        <dbReference type="ARBA" id="ARBA00022741"/>
    </source>
</evidence>
<dbReference type="InterPro" id="IPR005148">
    <property type="entry name" value="Arg-tRNA-synth_N"/>
</dbReference>
<keyword evidence="6 10" id="KW-0648">Protein biosynthesis</keyword>
<evidence type="ECO:0000256" key="2">
    <source>
        <dbReference type="ARBA" id="ARBA00012837"/>
    </source>
</evidence>
<keyword evidence="7 10" id="KW-0030">Aminoacyl-tRNA synthetase</keyword>
<dbReference type="InterPro" id="IPR008909">
    <property type="entry name" value="DALR_anticod-bd"/>
</dbReference>
<evidence type="ECO:0000313" key="13">
    <source>
        <dbReference type="EMBL" id="OGG13983.1"/>
    </source>
</evidence>
<protein>
    <recommendedName>
        <fullName evidence="2 9">Arginine--tRNA ligase</fullName>
        <ecNumber evidence="2 9">6.1.1.19</ecNumber>
    </recommendedName>
</protein>
<dbReference type="GO" id="GO:0006420">
    <property type="term" value="P:arginyl-tRNA aminoacylation"/>
    <property type="evidence" value="ECO:0007669"/>
    <property type="project" value="UniProtKB-UniRule"/>
</dbReference>
<dbReference type="PANTHER" id="PTHR11956:SF5">
    <property type="entry name" value="ARGININE--TRNA LIGASE, CYTOPLASMIC"/>
    <property type="match status" value="1"/>
</dbReference>
<dbReference type="SUPFAM" id="SSF47323">
    <property type="entry name" value="Anticodon-binding domain of a subclass of class I aminoacyl-tRNA synthetases"/>
    <property type="match status" value="1"/>
</dbReference>
<dbReference type="Pfam" id="PF03485">
    <property type="entry name" value="Arg_tRNA_synt_N"/>
    <property type="match status" value="1"/>
</dbReference>
<dbReference type="InterPro" id="IPR036695">
    <property type="entry name" value="Arg-tRNA-synth_N_sf"/>
</dbReference>
<dbReference type="InterPro" id="IPR001278">
    <property type="entry name" value="Arg-tRNA-ligase"/>
</dbReference>
<dbReference type="SMART" id="SM01016">
    <property type="entry name" value="Arg_tRNA_synt_N"/>
    <property type="match status" value="1"/>
</dbReference>
<dbReference type="Pfam" id="PF00750">
    <property type="entry name" value="tRNA-synt_1d"/>
    <property type="match status" value="1"/>
</dbReference>